<name>A0A1M6KNF2_9FIRM</name>
<proteinExistence type="predicted"/>
<dbReference type="OrthoDB" id="2088379at2"/>
<accession>A0A1M6KNF2</accession>
<gene>
    <name evidence="1" type="ORF">SAMN05444373_10883</name>
</gene>
<dbReference type="RefSeq" id="WP_149679723.1">
    <property type="nucleotide sequence ID" value="NZ_FQZP01000088.1"/>
</dbReference>
<protein>
    <submittedName>
        <fullName evidence="1">Uncharacterized protein</fullName>
    </submittedName>
</protein>
<keyword evidence="2" id="KW-1185">Reference proteome</keyword>
<feature type="non-terminal residue" evidence="1">
    <location>
        <position position="92"/>
    </location>
</feature>
<evidence type="ECO:0000313" key="2">
    <source>
        <dbReference type="Proteomes" id="UP000324781"/>
    </source>
</evidence>
<dbReference type="Proteomes" id="UP000324781">
    <property type="component" value="Unassembled WGS sequence"/>
</dbReference>
<organism evidence="1 2">
    <name type="scientific">Thermoclostridium caenicola</name>
    <dbReference type="NCBI Taxonomy" id="659425"/>
    <lineage>
        <taxon>Bacteria</taxon>
        <taxon>Bacillati</taxon>
        <taxon>Bacillota</taxon>
        <taxon>Clostridia</taxon>
        <taxon>Eubacteriales</taxon>
        <taxon>Oscillospiraceae</taxon>
        <taxon>Thermoclostridium</taxon>
    </lineage>
</organism>
<dbReference type="EMBL" id="FQZP01000088">
    <property type="protein sequence ID" value="SHJ60528.1"/>
    <property type="molecule type" value="Genomic_DNA"/>
</dbReference>
<evidence type="ECO:0000313" key="1">
    <source>
        <dbReference type="EMBL" id="SHJ60528.1"/>
    </source>
</evidence>
<reference evidence="1 2" key="1">
    <citation type="submission" date="2016-11" db="EMBL/GenBank/DDBJ databases">
        <authorList>
            <person name="Varghese N."/>
            <person name="Submissions S."/>
        </authorList>
    </citation>
    <scope>NUCLEOTIDE SEQUENCE [LARGE SCALE GENOMIC DNA]</scope>
    <source>
        <strain evidence="1 2">DSM 19027</strain>
    </source>
</reference>
<sequence length="92" mass="10852">MRTKKLILMIIIINLMLCMFNNHSLAYRLLSTNKNYQINIKNSMIYKTEVFGDPFGREDLPDKGFYKTEEGFVENEKGEKGEYAHIGYNYDE</sequence>
<dbReference type="AlphaFoldDB" id="A0A1M6KNF2"/>